<gene>
    <name evidence="3" type="ORF">RND81_06G100800</name>
</gene>
<protein>
    <submittedName>
        <fullName evidence="3">Uncharacterized protein</fullName>
    </submittedName>
</protein>
<feature type="signal peptide" evidence="2">
    <location>
        <begin position="1"/>
        <end position="23"/>
    </location>
</feature>
<feature type="compositionally biased region" description="Low complexity" evidence="1">
    <location>
        <begin position="66"/>
        <end position="81"/>
    </location>
</feature>
<evidence type="ECO:0000313" key="3">
    <source>
        <dbReference type="EMBL" id="KAK9714522.1"/>
    </source>
</evidence>
<dbReference type="PANTHER" id="PTHR37180">
    <property type="entry name" value="PRECURSOR OF CEP14"/>
    <property type="match status" value="1"/>
</dbReference>
<dbReference type="GO" id="GO:0006970">
    <property type="term" value="P:response to osmotic stress"/>
    <property type="evidence" value="ECO:0007669"/>
    <property type="project" value="InterPro"/>
</dbReference>
<reference evidence="3" key="1">
    <citation type="submission" date="2024-03" db="EMBL/GenBank/DDBJ databases">
        <title>WGS assembly of Saponaria officinalis var. Norfolk2.</title>
        <authorList>
            <person name="Jenkins J."/>
            <person name="Shu S."/>
            <person name="Grimwood J."/>
            <person name="Barry K."/>
            <person name="Goodstein D."/>
            <person name="Schmutz J."/>
            <person name="Leebens-Mack J."/>
            <person name="Osbourn A."/>
        </authorList>
    </citation>
    <scope>NUCLEOTIDE SEQUENCE [LARGE SCALE GENOMIC DNA]</scope>
    <source>
        <strain evidence="3">JIC</strain>
    </source>
</reference>
<evidence type="ECO:0000313" key="4">
    <source>
        <dbReference type="Proteomes" id="UP001443914"/>
    </source>
</evidence>
<dbReference type="GO" id="GO:0006995">
    <property type="term" value="P:cellular response to nitrogen starvation"/>
    <property type="evidence" value="ECO:0007669"/>
    <property type="project" value="InterPro"/>
</dbReference>
<keyword evidence="2" id="KW-0732">Signal</keyword>
<feature type="chain" id="PRO_5043844763" evidence="2">
    <location>
        <begin position="24"/>
        <end position="109"/>
    </location>
</feature>
<accession>A0AAW1K9E9</accession>
<evidence type="ECO:0000256" key="1">
    <source>
        <dbReference type="SAM" id="MobiDB-lite"/>
    </source>
</evidence>
<keyword evidence="4" id="KW-1185">Reference proteome</keyword>
<dbReference type="AlphaFoldDB" id="A0AAW1K9E9"/>
<feature type="region of interest" description="Disordered" evidence="1">
    <location>
        <begin position="64"/>
        <end position="83"/>
    </location>
</feature>
<dbReference type="EMBL" id="JBDFQZ010000006">
    <property type="protein sequence ID" value="KAK9714522.1"/>
    <property type="molecule type" value="Genomic_DNA"/>
</dbReference>
<evidence type="ECO:0000256" key="2">
    <source>
        <dbReference type="SAM" id="SignalP"/>
    </source>
</evidence>
<proteinExistence type="predicted"/>
<dbReference type="PANTHER" id="PTHR37180:SF2">
    <property type="entry name" value="PRECURSOR OF CEP14"/>
    <property type="match status" value="1"/>
</dbReference>
<name>A0AAW1K9E9_SAPOF</name>
<dbReference type="Proteomes" id="UP001443914">
    <property type="component" value="Unassembled WGS sequence"/>
</dbReference>
<comment type="caution">
    <text evidence="3">The sequence shown here is derived from an EMBL/GenBank/DDBJ whole genome shotgun (WGS) entry which is preliminary data.</text>
</comment>
<sequence>MHQLNHKTILLFLILSTSIHVHCSTTIHHARKLMFIQEGYKHNKQRVSPSFDKLILNELPKGKIVHSSSPSKSHASTTPTTLPDKELFGRHLAAIDRILRSVPSPGVGH</sequence>
<dbReference type="InterPro" id="IPR038930">
    <property type="entry name" value="CEP13/CEP14"/>
</dbReference>
<organism evidence="3 4">
    <name type="scientific">Saponaria officinalis</name>
    <name type="common">Common soapwort</name>
    <name type="synonym">Lychnis saponaria</name>
    <dbReference type="NCBI Taxonomy" id="3572"/>
    <lineage>
        <taxon>Eukaryota</taxon>
        <taxon>Viridiplantae</taxon>
        <taxon>Streptophyta</taxon>
        <taxon>Embryophyta</taxon>
        <taxon>Tracheophyta</taxon>
        <taxon>Spermatophyta</taxon>
        <taxon>Magnoliopsida</taxon>
        <taxon>eudicotyledons</taxon>
        <taxon>Gunneridae</taxon>
        <taxon>Pentapetalae</taxon>
        <taxon>Caryophyllales</taxon>
        <taxon>Caryophyllaceae</taxon>
        <taxon>Caryophylleae</taxon>
        <taxon>Saponaria</taxon>
    </lineage>
</organism>